<feature type="transmembrane region" description="Helical" evidence="2">
    <location>
        <begin position="205"/>
        <end position="227"/>
    </location>
</feature>
<name>A0A9P4QZT3_9PLEO</name>
<evidence type="ECO:0000313" key="4">
    <source>
        <dbReference type="Proteomes" id="UP000799444"/>
    </source>
</evidence>
<sequence length="304" mass="32229">MAPCLSFYFWAAVFEIVVWIWVGGVQGQQLSITNPTGFIGYYIAPGSTQQLNAAAKWTTSSGFAGDCTGEHGACPLVTECVDNTMYYNNDASAPCDSGFACATMTIYQTFPNGLPSALNLACRMAWEANTVYRQLSPKTTSADSSTSTILSPTSSPPSTLATSTLLSSTSTSTSSSPSLPPSSPAQSQPTTSPTPQPPLPQPKTWLAAPILGAALLIALIALALLWLRRKKVHGDEQGKHIELSNDAELLAKHELAEQGERKWAQWVPVELDGVREVGEMGAGERNSKVGEMDEMGDGKAGKGV</sequence>
<feature type="region of interest" description="Disordered" evidence="1">
    <location>
        <begin position="284"/>
        <end position="304"/>
    </location>
</feature>
<dbReference type="Proteomes" id="UP000799444">
    <property type="component" value="Unassembled WGS sequence"/>
</dbReference>
<feature type="region of interest" description="Disordered" evidence="1">
    <location>
        <begin position="138"/>
        <end position="201"/>
    </location>
</feature>
<proteinExistence type="predicted"/>
<keyword evidence="4" id="KW-1185">Reference proteome</keyword>
<feature type="transmembrane region" description="Helical" evidence="2">
    <location>
        <begin position="7"/>
        <end position="25"/>
    </location>
</feature>
<dbReference type="AlphaFoldDB" id="A0A9P4QZT3"/>
<dbReference type="EMBL" id="ML996147">
    <property type="protein sequence ID" value="KAF2734455.1"/>
    <property type="molecule type" value="Genomic_DNA"/>
</dbReference>
<evidence type="ECO:0000313" key="3">
    <source>
        <dbReference type="EMBL" id="KAF2734455.1"/>
    </source>
</evidence>
<feature type="compositionally biased region" description="Pro residues" evidence="1">
    <location>
        <begin position="192"/>
        <end position="201"/>
    </location>
</feature>
<keyword evidence="2" id="KW-0812">Transmembrane</keyword>
<reference evidence="3" key="1">
    <citation type="journal article" date="2020" name="Stud. Mycol.">
        <title>101 Dothideomycetes genomes: a test case for predicting lifestyles and emergence of pathogens.</title>
        <authorList>
            <person name="Haridas S."/>
            <person name="Albert R."/>
            <person name="Binder M."/>
            <person name="Bloem J."/>
            <person name="Labutti K."/>
            <person name="Salamov A."/>
            <person name="Andreopoulos B."/>
            <person name="Baker S."/>
            <person name="Barry K."/>
            <person name="Bills G."/>
            <person name="Bluhm B."/>
            <person name="Cannon C."/>
            <person name="Castanera R."/>
            <person name="Culley D."/>
            <person name="Daum C."/>
            <person name="Ezra D."/>
            <person name="Gonzalez J."/>
            <person name="Henrissat B."/>
            <person name="Kuo A."/>
            <person name="Liang C."/>
            <person name="Lipzen A."/>
            <person name="Lutzoni F."/>
            <person name="Magnuson J."/>
            <person name="Mondo S."/>
            <person name="Nolan M."/>
            <person name="Ohm R."/>
            <person name="Pangilinan J."/>
            <person name="Park H.-J."/>
            <person name="Ramirez L."/>
            <person name="Alfaro M."/>
            <person name="Sun H."/>
            <person name="Tritt A."/>
            <person name="Yoshinaga Y."/>
            <person name="Zwiers L.-H."/>
            <person name="Turgeon B."/>
            <person name="Goodwin S."/>
            <person name="Spatafora J."/>
            <person name="Crous P."/>
            <person name="Grigoriev I."/>
        </authorList>
    </citation>
    <scope>NUCLEOTIDE SEQUENCE</scope>
    <source>
        <strain evidence="3">CBS 125425</strain>
    </source>
</reference>
<gene>
    <name evidence="3" type="ORF">EJ04DRAFT_244150</name>
</gene>
<dbReference type="OrthoDB" id="3557178at2759"/>
<feature type="compositionally biased region" description="Basic and acidic residues" evidence="1">
    <location>
        <begin position="285"/>
        <end position="304"/>
    </location>
</feature>
<keyword evidence="2" id="KW-1133">Transmembrane helix</keyword>
<keyword evidence="2" id="KW-0472">Membrane</keyword>
<evidence type="ECO:0000256" key="2">
    <source>
        <dbReference type="SAM" id="Phobius"/>
    </source>
</evidence>
<organism evidence="3 4">
    <name type="scientific">Polyplosphaeria fusca</name>
    <dbReference type="NCBI Taxonomy" id="682080"/>
    <lineage>
        <taxon>Eukaryota</taxon>
        <taxon>Fungi</taxon>
        <taxon>Dikarya</taxon>
        <taxon>Ascomycota</taxon>
        <taxon>Pezizomycotina</taxon>
        <taxon>Dothideomycetes</taxon>
        <taxon>Pleosporomycetidae</taxon>
        <taxon>Pleosporales</taxon>
        <taxon>Tetraplosphaeriaceae</taxon>
        <taxon>Polyplosphaeria</taxon>
    </lineage>
</organism>
<accession>A0A9P4QZT3</accession>
<comment type="caution">
    <text evidence="3">The sequence shown here is derived from an EMBL/GenBank/DDBJ whole genome shotgun (WGS) entry which is preliminary data.</text>
</comment>
<evidence type="ECO:0000256" key="1">
    <source>
        <dbReference type="SAM" id="MobiDB-lite"/>
    </source>
</evidence>
<protein>
    <submittedName>
        <fullName evidence="3">Uncharacterized protein</fullName>
    </submittedName>
</protein>
<feature type="compositionally biased region" description="Low complexity" evidence="1">
    <location>
        <begin position="144"/>
        <end position="177"/>
    </location>
</feature>